<organism evidence="3 4">
    <name type="scientific">Rubricella aquisinus</name>
    <dbReference type="NCBI Taxonomy" id="2028108"/>
    <lineage>
        <taxon>Bacteria</taxon>
        <taxon>Pseudomonadati</taxon>
        <taxon>Pseudomonadota</taxon>
        <taxon>Alphaproteobacteria</taxon>
        <taxon>Rhodobacterales</taxon>
        <taxon>Paracoccaceae</taxon>
        <taxon>Rubricella</taxon>
    </lineage>
</organism>
<keyword evidence="4" id="KW-1185">Reference proteome</keyword>
<dbReference type="Gene3D" id="3.50.50.60">
    <property type="entry name" value="FAD/NAD(P)-binding domain"/>
    <property type="match status" value="1"/>
</dbReference>
<evidence type="ECO:0000313" key="3">
    <source>
        <dbReference type="EMBL" id="MBB5516966.1"/>
    </source>
</evidence>
<dbReference type="GO" id="GO:0005737">
    <property type="term" value="C:cytoplasm"/>
    <property type="evidence" value="ECO:0007669"/>
    <property type="project" value="TreeGrafter"/>
</dbReference>
<dbReference type="SUPFAM" id="SSF51905">
    <property type="entry name" value="FAD/NAD(P)-binding domain"/>
    <property type="match status" value="1"/>
</dbReference>
<gene>
    <name evidence="3" type="ORF">FHS89_003010</name>
</gene>
<dbReference type="EC" id="1.4.99.6" evidence="3"/>
<feature type="domain" description="FAD dependent oxidoreductase" evidence="2">
    <location>
        <begin position="4"/>
        <end position="334"/>
    </location>
</feature>
<reference evidence="3 4" key="1">
    <citation type="submission" date="2020-08" db="EMBL/GenBank/DDBJ databases">
        <title>Genomic Encyclopedia of Type Strains, Phase IV (KMG-IV): sequencing the most valuable type-strain genomes for metagenomic binning, comparative biology and taxonomic classification.</title>
        <authorList>
            <person name="Goeker M."/>
        </authorList>
    </citation>
    <scope>NUCLEOTIDE SEQUENCE [LARGE SCALE GENOMIC DNA]</scope>
    <source>
        <strain evidence="3 4">DSM 103377</strain>
    </source>
</reference>
<proteinExistence type="predicted"/>
<sequence>MRVDVAIIGAGIAGASLAAALAGHRSVLLLEREDAPGRHSTGRSAAIFVRNYGKPVLRALNDLSFGPLSEGGYLSPRGVMTIATRDDRPAFDAFMAEAHGVEQITTEEACAAFPLLRPEAANRAAIERAASDIDVDRLMQDHLRAHRAAGGEVWTKAEVTALTHDGRWQISLADGRACSAGTVVNAAGAWADEVARGAHVRPMGIIPYRRSAAILPVEQDIATWPMILPATETWYAKPEAGRLMVSPADEDPVPPQDAWPEDMVIAEGLDRFSQAVDYEITRVTHSWAGLRSFAPDHVPVAGEAPDAPGFYWLAGQGGYGVQTSPALAAHMAALIRGEASPCPDWVENSLSPRRFA</sequence>
<evidence type="ECO:0000256" key="1">
    <source>
        <dbReference type="ARBA" id="ARBA00023002"/>
    </source>
</evidence>
<keyword evidence="1 3" id="KW-0560">Oxidoreductase</keyword>
<dbReference type="PANTHER" id="PTHR13847">
    <property type="entry name" value="SARCOSINE DEHYDROGENASE-RELATED"/>
    <property type="match status" value="1"/>
</dbReference>
<dbReference type="GO" id="GO:0016491">
    <property type="term" value="F:oxidoreductase activity"/>
    <property type="evidence" value="ECO:0007669"/>
    <property type="project" value="UniProtKB-KW"/>
</dbReference>
<protein>
    <submittedName>
        <fullName evidence="3">D-arginine dehydrogenase</fullName>
        <ecNumber evidence="3">1.4.99.6</ecNumber>
    </submittedName>
</protein>
<accession>A0A840X597</accession>
<dbReference type="Gene3D" id="3.30.9.10">
    <property type="entry name" value="D-Amino Acid Oxidase, subunit A, domain 2"/>
    <property type="match status" value="1"/>
</dbReference>
<dbReference type="Proteomes" id="UP000553766">
    <property type="component" value="Unassembled WGS sequence"/>
</dbReference>
<dbReference type="Pfam" id="PF01266">
    <property type="entry name" value="DAO"/>
    <property type="match status" value="1"/>
</dbReference>
<dbReference type="RefSeq" id="WP_184012926.1">
    <property type="nucleotide sequence ID" value="NZ_JACIJS010000011.1"/>
</dbReference>
<evidence type="ECO:0000259" key="2">
    <source>
        <dbReference type="Pfam" id="PF01266"/>
    </source>
</evidence>
<comment type="caution">
    <text evidence="3">The sequence shown here is derived from an EMBL/GenBank/DDBJ whole genome shotgun (WGS) entry which is preliminary data.</text>
</comment>
<evidence type="ECO:0000313" key="4">
    <source>
        <dbReference type="Proteomes" id="UP000553766"/>
    </source>
</evidence>
<dbReference type="AlphaFoldDB" id="A0A840X597"/>
<name>A0A840X597_9RHOB</name>
<dbReference type="EMBL" id="JACIJS010000011">
    <property type="protein sequence ID" value="MBB5516966.1"/>
    <property type="molecule type" value="Genomic_DNA"/>
</dbReference>
<dbReference type="InterPro" id="IPR006076">
    <property type="entry name" value="FAD-dep_OxRdtase"/>
</dbReference>
<dbReference type="InterPro" id="IPR036188">
    <property type="entry name" value="FAD/NAD-bd_sf"/>
</dbReference>
<dbReference type="PANTHER" id="PTHR13847:SF287">
    <property type="entry name" value="FAD-DEPENDENT OXIDOREDUCTASE DOMAIN-CONTAINING PROTEIN 1"/>
    <property type="match status" value="1"/>
</dbReference>